<dbReference type="InParanoid" id="E1ZA28"/>
<dbReference type="Proteomes" id="UP000008141">
    <property type="component" value="Unassembled WGS sequence"/>
</dbReference>
<feature type="region of interest" description="Disordered" evidence="8">
    <location>
        <begin position="1217"/>
        <end position="1251"/>
    </location>
</feature>
<comment type="catalytic activity">
    <reaction evidence="1">
        <text>Thiol-dependent hydrolysis of ester, thioester, amide, peptide and isopeptide bonds formed by the C-terminal Gly of ubiquitin (a 76-residue protein attached to proteins as an intracellular targeting signal).</text>
        <dbReference type="EC" id="3.4.19.12"/>
    </reaction>
</comment>
<accession>E1ZA28</accession>
<evidence type="ECO:0000256" key="6">
    <source>
        <dbReference type="ARBA" id="ARBA00022807"/>
    </source>
</evidence>
<dbReference type="RefSeq" id="XP_005849292.1">
    <property type="nucleotide sequence ID" value="XM_005849230.1"/>
</dbReference>
<dbReference type="EMBL" id="GL433840">
    <property type="protein sequence ID" value="EFN57190.1"/>
    <property type="molecule type" value="Genomic_DNA"/>
</dbReference>
<evidence type="ECO:0000259" key="9">
    <source>
        <dbReference type="Pfam" id="PF12340"/>
    </source>
</evidence>
<dbReference type="PANTHER" id="PTHR13367">
    <property type="entry name" value="UBIQUITIN THIOESTERASE"/>
    <property type="match status" value="1"/>
</dbReference>
<feature type="coiled-coil region" evidence="7">
    <location>
        <begin position="502"/>
        <end position="568"/>
    </location>
</feature>
<evidence type="ECO:0000256" key="2">
    <source>
        <dbReference type="ARBA" id="ARBA00012759"/>
    </source>
</evidence>
<keyword evidence="4" id="KW-0833">Ubl conjugation pathway</keyword>
<dbReference type="STRING" id="554065.E1ZA28"/>
<dbReference type="PANTHER" id="PTHR13367:SF33">
    <property type="entry name" value="P-LOOP CONTAINING NUCLEOSIDE TRIPHOSPHATE HYDROLASE PROTEIN"/>
    <property type="match status" value="1"/>
</dbReference>
<dbReference type="Pfam" id="PF12359">
    <property type="entry name" value="DUF3645"/>
    <property type="match status" value="1"/>
</dbReference>
<feature type="region of interest" description="Disordered" evidence="8">
    <location>
        <begin position="1133"/>
        <end position="1152"/>
    </location>
</feature>
<evidence type="ECO:0000259" key="10">
    <source>
        <dbReference type="Pfam" id="PF12359"/>
    </source>
</evidence>
<dbReference type="InterPro" id="IPR022099">
    <property type="entry name" value="DUF3638"/>
</dbReference>
<protein>
    <recommendedName>
        <fullName evidence="2">ubiquitinyl hydrolase 1</fullName>
        <ecNumber evidence="2">3.4.19.12</ecNumber>
    </recommendedName>
</protein>
<keyword evidence="7" id="KW-0175">Coiled coil</keyword>
<keyword evidence="3" id="KW-0645">Protease</keyword>
<keyword evidence="5" id="KW-0378">Hydrolase</keyword>
<feature type="coiled-coil region" evidence="7">
    <location>
        <begin position="2590"/>
        <end position="2617"/>
    </location>
</feature>
<dbReference type="GeneID" id="17356625"/>
<dbReference type="InterPro" id="IPR022105">
    <property type="entry name" value="DUF3645"/>
</dbReference>
<feature type="domain" description="DUF3638" evidence="9">
    <location>
        <begin position="1739"/>
        <end position="1955"/>
    </location>
</feature>
<evidence type="ECO:0000256" key="3">
    <source>
        <dbReference type="ARBA" id="ARBA00022670"/>
    </source>
</evidence>
<feature type="compositionally biased region" description="Low complexity" evidence="8">
    <location>
        <begin position="1217"/>
        <end position="1232"/>
    </location>
</feature>
<evidence type="ECO:0000256" key="1">
    <source>
        <dbReference type="ARBA" id="ARBA00000707"/>
    </source>
</evidence>
<dbReference type="InterPro" id="IPR027417">
    <property type="entry name" value="P-loop_NTPase"/>
</dbReference>
<dbReference type="Pfam" id="PF12340">
    <property type="entry name" value="DUF3638"/>
    <property type="match status" value="1"/>
</dbReference>
<reference evidence="11 12" key="1">
    <citation type="journal article" date="2010" name="Plant Cell">
        <title>The Chlorella variabilis NC64A genome reveals adaptation to photosymbiosis, coevolution with viruses, and cryptic sex.</title>
        <authorList>
            <person name="Blanc G."/>
            <person name="Duncan G."/>
            <person name="Agarkova I."/>
            <person name="Borodovsky M."/>
            <person name="Gurnon J."/>
            <person name="Kuo A."/>
            <person name="Lindquist E."/>
            <person name="Lucas S."/>
            <person name="Pangilinan J."/>
            <person name="Polle J."/>
            <person name="Salamov A."/>
            <person name="Terry A."/>
            <person name="Yamada T."/>
            <person name="Dunigan D.D."/>
            <person name="Grigoriev I.V."/>
            <person name="Claverie J.M."/>
            <person name="Van Etten J.L."/>
        </authorList>
    </citation>
    <scope>NUCLEOTIDE SEQUENCE [LARGE SCALE GENOMIC DNA]</scope>
    <source>
        <strain evidence="11 12">NC64A</strain>
    </source>
</reference>
<keyword evidence="6" id="KW-0788">Thiol protease</keyword>
<proteinExistence type="predicted"/>
<name>E1ZA28_CHLVA</name>
<evidence type="ECO:0000256" key="4">
    <source>
        <dbReference type="ARBA" id="ARBA00022786"/>
    </source>
</evidence>
<dbReference type="EC" id="3.4.19.12" evidence="2"/>
<dbReference type="OMA" id="AMACIDE"/>
<evidence type="ECO:0000256" key="5">
    <source>
        <dbReference type="ARBA" id="ARBA00022801"/>
    </source>
</evidence>
<evidence type="ECO:0000313" key="11">
    <source>
        <dbReference type="EMBL" id="EFN57190.1"/>
    </source>
</evidence>
<dbReference type="GO" id="GO:0004843">
    <property type="term" value="F:cysteine-type deubiquitinase activity"/>
    <property type="evidence" value="ECO:0007669"/>
    <property type="project" value="UniProtKB-EC"/>
</dbReference>
<evidence type="ECO:0000256" key="7">
    <source>
        <dbReference type="SAM" id="Coils"/>
    </source>
</evidence>
<feature type="domain" description="DUF3645" evidence="10">
    <location>
        <begin position="2091"/>
        <end position="2120"/>
    </location>
</feature>
<sequence length="2858" mass="309786">MPDTQPVPGSLALILVGLDRWRFITHSTDDGAISHTAESGEGTVVHCGVLPAEQMAGFRAALSGALAKAAQRKGDERSAAGGGQGHQKTPAMVRALVLQALDQLEADEEDEVPERQPQGGFTDVGLHTGGAPRDTAWPLVREAIRATLGHVSTCRSPSPDLFQLAEAHLHLWLLQRQVPLVVNGSATSTALNAAMQMTAAVASVGGELAEQAHDVAHFEAACRAARLALEGARAARVQAAASDAQLPALAGPDSPCGPGSYRLPRGVLPPLAGPQAEGGGLEEAIEREGRNLGSLLLPPERPPGQLPFADLLAALSAARQHQGSVVAQHALCMVEREMFQCAVQGFGAKARLPETEVDSLVEVVNAYLLALHTFQGGGASEPRMQADLRSRGVLVVWVALCMVHAAAAHAHPLLQQYGVGVNWADLRHLALSDRTAVDAMLATARYLREHSRGRGVFTLRDGGQATFEMATRYGQQDGRLQQLWRAEVVAAEQRQAGHWDEVRRKQALAADLRETLARQKEAAEAARRRVRAAHDYLSIYYGDDREELRAAQVQLVHAEQLCDSTQKELTAALQPPPPVIQPLPKGAATAAAWLFFLYMPPLLRHLARTTFLAQMRLLPQTADALELVRVEEPKTRLASHYNNHQASPYLAESTDRTGSDGVPALVRFVSNREVPRPDTGIWHPDTLPLRMGWQGSGSAADGALGSCGWLDPWAAVPQALVVQAFTEKLPAAAAALQWAMPLYGGCAATASSRGNLAIAQQDQRPQDQLSKPGYLALCTLRAYPLTQYRQLCAALRQRILPLDHPAVQTLVRQALYHCGQLTDSTAAPTLLWRTEWEVPGGVLDTLAAELASLADELSDSPRQHGAVLLLGEMAAYLSAWHTPLRAVARRFAAAAARWAEDLEAEAQEAPPDEARPVRAKQCLLRMTALLCHASGQLSTADVQQLLSLAVLAHHGSIYGKGKDLEAHLERLQVLCHWTLARRLDEVLTTVARKPAVLTAALRRVLQFAPADLYWRSMLFEGPPALPAASFRAEHGGHLYSINCLDGTVLLDGGELVVVEVEAAGGRRMQLLDPGDGEGGGSWGAELPVRLRELHSHWLCREERAIVLRAHHFRDHQAAFILQWQEETRCRPLVRQRSRSRSRSRKRRPSAPAAAAAVEFVVRRVPTHLSERHAWPELLTQHDCHLTDQLVLHDSPVTQVLSKFERLKFIHTYIPAGTSASDGSSTSGKASTDSGGGGSGEPKGASPPPWQMRFNLPRSGLEFELRGGQLLSRDYADYELAPCQQLWKDAGTSGGDGRQAVFSLPDFRQYLVLQSCQHGSSNTVAAVQPTLVVVPVGSVQRQAEQVTLMHSDASGDTIQASAALLAVHRYDIHPRFGHLRARSIPARLQLAALYAATGSLLPDPVSRMTGAQQAMALLRQCWTTQPLSEGELQQLRSAACLGGHMAAGLRLLAHELQCSASQLNSLHYPPPEALPDHCQPPTLDPEWAAAYEQERRRHGSHNPRLLLTSEEEQRATGQASAAVGPPLWRRRRLYQPIEVPACPVAADIVRDVEAALQQLVVVPKRVAVAPEYPLRAAGGKGGAQGTPLAGQMHAELQESWEEHHKHPEPVAVTAGCRQHILQARARVESLRMQAEAYLHTHLAAVPDTVGVPCAGFRMRQASGCAAQHGPLDLLSLALRTGCQLALQLNPFLSDTSAARLRKGSHVWLQLCVLEDRLGRLERLAADPAATPHLIQELLVHRQWSVKKHPEWLVFEAEQQLQIRPAQYWVALHLMNNRGHILQLNMGEGKTRVILPMLILHWADGDSLVRLNLLRQLLDEAYAHLHACLCASVLGRKLFVQPFHRDVQLTAASLAAMRSSLAYCQQAGGVLLTTPERRLSLLLKWQELWQKGQLELCRGLDELAAMPYVDLLDESDELLRHIYQLIYAVGAHTELPSQQARARACQALLHVLSREAHGSGPIGNLLARQGVAVPSGPGGKPGAYRGVRLLPGEALERAAPELRQLLAEAVLAQPPHAMRWMAGHPQQELLLCCITDTALDASAALDALPGGLSEGERADVLALRGLLACGVLQHCLQMRHLVDYGVNDNVGARKRLAVPYRAAHLPSERSEYAQPDSALTLTTLAYYQRGLSRKELLDALLKLLGLGQNAQQAHFAEWLALAAPDVAAGRASQAQWAREPMPLASCQELATVDQASKLDTTNASQVDLLHRLFSHNMAAVDFWLNVCVFPEETRQFPHRLVATSWNLADNPHHCHAIPRAFHPAVAAAPPATAAAGTNDNHRLLPLQVRQHLDVEPRLRATNGKMLAVLLANPRYHTIATQQGQAVWEALLQLAVREGMDALVDCGALLAGTSNRAAADYLLQLLDRRRFSGVCYFDEAEREWVVADPQGRRQPRASSPIREAQCLTLFDEARCRGADLQLRHGAVGLLTLGPATTKDKLMQSAGRLRKLGKGQTLQTVGTADVTAKIARVAGMADDAAITSLHVLQWAMANTVAATQRGVLEWAHQGLLFAATRGAPEHALQPEVLELAAMYGGARDWCAVPEVVAEQCGRRQKGRRPGLAADMRKLMQLVVEASRQHGEGHEVVAQGQLGEECERELEREEEEEEEVERQIPRIAAMNETDWDYGRALGATSLASLKHAAGLRLLSLGQLAAHVQPAAVGCVPWSQHVFCTLNFAIAVQQPEGEALNEYLRPGRRATGSRSGQISEAGRSVLLLSEREANGLLEAMWAGSGGGGSQPAGKAAPLLVSLCHACAAPPLRLAAAAAGGGAWQAVGQMAAELGAGAFLPQLVSLQLWDGEATYAPEEPKQGQQAPRQLALLRQLVAGRGAAAEALVAMRGKQVLFSRSQLELACDADRGSA</sequence>
<evidence type="ECO:0000256" key="8">
    <source>
        <dbReference type="SAM" id="MobiDB-lite"/>
    </source>
</evidence>
<dbReference type="OrthoDB" id="514478at2759"/>
<dbReference type="eggNOG" id="ENOG502QUFK">
    <property type="taxonomic scope" value="Eukaryota"/>
</dbReference>
<gene>
    <name evidence="11" type="ORF">CHLNCDRAFT_143599</name>
</gene>
<dbReference type="GO" id="GO:0006508">
    <property type="term" value="P:proteolysis"/>
    <property type="evidence" value="ECO:0007669"/>
    <property type="project" value="UniProtKB-KW"/>
</dbReference>
<keyword evidence="12" id="KW-1185">Reference proteome</keyword>
<dbReference type="KEGG" id="cvr:CHLNCDRAFT_143599"/>
<organism evidence="12">
    <name type="scientific">Chlorella variabilis</name>
    <name type="common">Green alga</name>
    <dbReference type="NCBI Taxonomy" id="554065"/>
    <lineage>
        <taxon>Eukaryota</taxon>
        <taxon>Viridiplantae</taxon>
        <taxon>Chlorophyta</taxon>
        <taxon>core chlorophytes</taxon>
        <taxon>Trebouxiophyceae</taxon>
        <taxon>Chlorellales</taxon>
        <taxon>Chlorellaceae</taxon>
        <taxon>Chlorella clade</taxon>
        <taxon>Chlorella</taxon>
    </lineage>
</organism>
<evidence type="ECO:0000313" key="12">
    <source>
        <dbReference type="Proteomes" id="UP000008141"/>
    </source>
</evidence>
<dbReference type="SUPFAM" id="SSF52540">
    <property type="entry name" value="P-loop containing nucleoside triphosphate hydrolases"/>
    <property type="match status" value="1"/>
</dbReference>
<feature type="compositionally biased region" description="Basic residues" evidence="8">
    <location>
        <begin position="1133"/>
        <end position="1148"/>
    </location>
</feature>
<feature type="region of interest" description="Disordered" evidence="8">
    <location>
        <begin position="109"/>
        <end position="133"/>
    </location>
</feature>
<dbReference type="InterPro" id="IPR051346">
    <property type="entry name" value="OTU_Deubiquitinase"/>
</dbReference>